<name>A0A9W8RTF0_9HYPO</name>
<dbReference type="EMBL" id="JAOQAZ010000028">
    <property type="protein sequence ID" value="KAJ4251350.1"/>
    <property type="molecule type" value="Genomic_DNA"/>
</dbReference>
<dbReference type="Proteomes" id="UP001152049">
    <property type="component" value="Unassembled WGS sequence"/>
</dbReference>
<proteinExistence type="inferred from homology"/>
<dbReference type="Gene3D" id="3.40.50.1820">
    <property type="entry name" value="alpha/beta hydrolase"/>
    <property type="match status" value="1"/>
</dbReference>
<sequence length="228" mass="25003">MALTTVVPTAAQNLSYEADNFYRSEYVAIQPISFETKYNTTIVGNLFSRNNISRSVSSPAVVVGHPMGAVKEQAANLYAANLVEQGFATVTLDLPFWGRSEGLHNLVSPDFYPEACSAAVDHLGTYNFVDRERIGALGICGSVRFIISAARIDSRIKAVATSALYDMGAVNRNGLRRSQSVNERREIIAEASQRRWAGVDDASLEYAIGTLKNLTSDSDVVDRDFFDY</sequence>
<comment type="caution">
    <text evidence="2">The sequence shown here is derived from an EMBL/GenBank/DDBJ whole genome shotgun (WGS) entry which is preliminary data.</text>
</comment>
<dbReference type="PANTHER" id="PTHR47751:SF1">
    <property type="entry name" value="SUPERFAMILY HYDROLASE, PUTATIVE (AFU_ORTHOLOGUE AFUA_2G16580)-RELATED"/>
    <property type="match status" value="1"/>
</dbReference>
<protein>
    <recommendedName>
        <fullName evidence="4">Dienelactone hydrolase domain-containing protein</fullName>
    </recommendedName>
</protein>
<dbReference type="AlphaFoldDB" id="A0A9W8RTF0"/>
<evidence type="ECO:0000256" key="1">
    <source>
        <dbReference type="ARBA" id="ARBA00029464"/>
    </source>
</evidence>
<keyword evidence="3" id="KW-1185">Reference proteome</keyword>
<dbReference type="OrthoDB" id="2498029at2759"/>
<evidence type="ECO:0000313" key="3">
    <source>
        <dbReference type="Proteomes" id="UP001152049"/>
    </source>
</evidence>
<dbReference type="SUPFAM" id="SSF53474">
    <property type="entry name" value="alpha/beta-Hydrolases"/>
    <property type="match status" value="1"/>
</dbReference>
<organism evidence="2 3">
    <name type="scientific">Fusarium torreyae</name>
    <dbReference type="NCBI Taxonomy" id="1237075"/>
    <lineage>
        <taxon>Eukaryota</taxon>
        <taxon>Fungi</taxon>
        <taxon>Dikarya</taxon>
        <taxon>Ascomycota</taxon>
        <taxon>Pezizomycotina</taxon>
        <taxon>Sordariomycetes</taxon>
        <taxon>Hypocreomycetidae</taxon>
        <taxon>Hypocreales</taxon>
        <taxon>Nectriaceae</taxon>
        <taxon>Fusarium</taxon>
    </lineage>
</organism>
<reference evidence="2" key="1">
    <citation type="submission" date="2022-09" db="EMBL/GenBank/DDBJ databases">
        <title>Fusarium specimens isolated from Avocado Roots.</title>
        <authorList>
            <person name="Stajich J."/>
            <person name="Roper C."/>
            <person name="Heimlech-Rivalta G."/>
        </authorList>
    </citation>
    <scope>NUCLEOTIDE SEQUENCE</scope>
    <source>
        <strain evidence="2">CF00136</strain>
    </source>
</reference>
<gene>
    <name evidence="2" type="ORF">NW762_011331</name>
</gene>
<evidence type="ECO:0000313" key="2">
    <source>
        <dbReference type="EMBL" id="KAJ4251350.1"/>
    </source>
</evidence>
<dbReference type="PANTHER" id="PTHR47751">
    <property type="entry name" value="SUPERFAMILY HYDROLASE, PUTATIVE (AFU_ORTHOLOGUE AFUA_2G16580)-RELATED"/>
    <property type="match status" value="1"/>
</dbReference>
<accession>A0A9W8RTF0</accession>
<evidence type="ECO:0008006" key="4">
    <source>
        <dbReference type="Google" id="ProtNLM"/>
    </source>
</evidence>
<dbReference type="InterPro" id="IPR029058">
    <property type="entry name" value="AB_hydrolase_fold"/>
</dbReference>
<comment type="similarity">
    <text evidence="1">Belongs to the polyketide transferase af380 family.</text>
</comment>
<dbReference type="InterPro" id="IPR051411">
    <property type="entry name" value="Polyketide_trans_af380"/>
</dbReference>